<evidence type="ECO:0000256" key="1">
    <source>
        <dbReference type="SAM" id="MobiDB-lite"/>
    </source>
</evidence>
<evidence type="ECO:0000313" key="3">
    <source>
        <dbReference type="Proteomes" id="UP000476176"/>
    </source>
</evidence>
<dbReference type="PANTHER" id="PTHR33324:SF2">
    <property type="entry name" value="MYB_SANT-LIKE DNA-BINDING DOMAIN-CONTAINING PROTEIN"/>
    <property type="match status" value="1"/>
</dbReference>
<dbReference type="EMBL" id="QXGC01000112">
    <property type="protein sequence ID" value="KAE9249146.1"/>
    <property type="molecule type" value="Genomic_DNA"/>
</dbReference>
<feature type="compositionally biased region" description="Basic residues" evidence="1">
    <location>
        <begin position="152"/>
        <end position="161"/>
    </location>
</feature>
<comment type="caution">
    <text evidence="2">The sequence shown here is derived from an EMBL/GenBank/DDBJ whole genome shotgun (WGS) entry which is preliminary data.</text>
</comment>
<evidence type="ECO:0000313" key="2">
    <source>
        <dbReference type="EMBL" id="KAE9249146.1"/>
    </source>
</evidence>
<sequence>MKRSSSAGKRLIPWNNDSVGRGGPTPMEVLLEWLQTPGNYEHWILTMLKGNGIDHRTVRGIDAKIKKLTRCYLSAVKVLREEGLPCDYLEGEDVDEDIEVAVLEECPEYRVLQPVLRGFDFRGICDDSDCRDDGEGARPPKRKANGVSGSSRRSKRRRSTKRAVQGNSMGQSTVEDGLRRKMETCTMEQVEEMCKLHLATAREKDECEVEVARVRLRTERRHGELVRALDKMKLQTEQRRQEMQVDFARRQNDLKLKMDTLQSRQVLKNQRVSKADIDLVLPPSALQNNDP</sequence>
<protein>
    <submittedName>
        <fullName evidence="2">Uncharacterized protein</fullName>
    </submittedName>
</protein>
<name>A0A6G0PLE9_9STRA</name>
<feature type="region of interest" description="Disordered" evidence="1">
    <location>
        <begin position="131"/>
        <end position="174"/>
    </location>
</feature>
<gene>
    <name evidence="2" type="ORF">PF004_g3527</name>
</gene>
<dbReference type="AlphaFoldDB" id="A0A6G0PLE9"/>
<organism evidence="2 3">
    <name type="scientific">Phytophthora fragariae</name>
    <dbReference type="NCBI Taxonomy" id="53985"/>
    <lineage>
        <taxon>Eukaryota</taxon>
        <taxon>Sar</taxon>
        <taxon>Stramenopiles</taxon>
        <taxon>Oomycota</taxon>
        <taxon>Peronosporomycetes</taxon>
        <taxon>Peronosporales</taxon>
        <taxon>Peronosporaceae</taxon>
        <taxon>Phytophthora</taxon>
    </lineage>
</organism>
<dbReference type="Proteomes" id="UP000476176">
    <property type="component" value="Unassembled WGS sequence"/>
</dbReference>
<accession>A0A6G0PLE9</accession>
<feature type="compositionally biased region" description="Polar residues" evidence="1">
    <location>
        <begin position="165"/>
        <end position="174"/>
    </location>
</feature>
<proteinExistence type="predicted"/>
<dbReference type="PANTHER" id="PTHR33324">
    <property type="entry name" value="EXPRESSED PROTEIN"/>
    <property type="match status" value="1"/>
</dbReference>
<reference evidence="2 3" key="1">
    <citation type="submission" date="2018-09" db="EMBL/GenBank/DDBJ databases">
        <title>Genomic investigation of the strawberry pathogen Phytophthora fragariae indicates pathogenicity is determined by transcriptional variation in three key races.</title>
        <authorList>
            <person name="Adams T.M."/>
            <person name="Armitage A.D."/>
            <person name="Sobczyk M.K."/>
            <person name="Bates H.J."/>
            <person name="Dunwell J.M."/>
            <person name="Nellist C.F."/>
            <person name="Harrison R.J."/>
        </authorList>
    </citation>
    <scope>NUCLEOTIDE SEQUENCE [LARGE SCALE GENOMIC DNA]</scope>
    <source>
        <strain evidence="2 3">BC-23</strain>
    </source>
</reference>